<gene>
    <name evidence="1" type="ORF">CY34DRAFT_801453</name>
</gene>
<evidence type="ECO:0000313" key="2">
    <source>
        <dbReference type="Proteomes" id="UP000054485"/>
    </source>
</evidence>
<dbReference type="Proteomes" id="UP000054485">
    <property type="component" value="Unassembled WGS sequence"/>
</dbReference>
<organism evidence="1 2">
    <name type="scientific">Suillus luteus UH-Slu-Lm8-n1</name>
    <dbReference type="NCBI Taxonomy" id="930992"/>
    <lineage>
        <taxon>Eukaryota</taxon>
        <taxon>Fungi</taxon>
        <taxon>Dikarya</taxon>
        <taxon>Basidiomycota</taxon>
        <taxon>Agaricomycotina</taxon>
        <taxon>Agaricomycetes</taxon>
        <taxon>Agaricomycetidae</taxon>
        <taxon>Boletales</taxon>
        <taxon>Suillineae</taxon>
        <taxon>Suillaceae</taxon>
        <taxon>Suillus</taxon>
    </lineage>
</organism>
<reference evidence="2" key="2">
    <citation type="submission" date="2015-01" db="EMBL/GenBank/DDBJ databases">
        <title>Evolutionary Origins and Diversification of the Mycorrhizal Mutualists.</title>
        <authorList>
            <consortium name="DOE Joint Genome Institute"/>
            <consortium name="Mycorrhizal Genomics Consortium"/>
            <person name="Kohler A."/>
            <person name="Kuo A."/>
            <person name="Nagy L.G."/>
            <person name="Floudas D."/>
            <person name="Copeland A."/>
            <person name="Barry K.W."/>
            <person name="Cichocki N."/>
            <person name="Veneault-Fourrey C."/>
            <person name="LaButti K."/>
            <person name="Lindquist E.A."/>
            <person name="Lipzen A."/>
            <person name="Lundell T."/>
            <person name="Morin E."/>
            <person name="Murat C."/>
            <person name="Riley R."/>
            <person name="Ohm R."/>
            <person name="Sun H."/>
            <person name="Tunlid A."/>
            <person name="Henrissat B."/>
            <person name="Grigoriev I.V."/>
            <person name="Hibbett D.S."/>
            <person name="Martin F."/>
        </authorList>
    </citation>
    <scope>NUCLEOTIDE SEQUENCE [LARGE SCALE GENOMIC DNA]</scope>
    <source>
        <strain evidence="2">UH-Slu-Lm8-n1</strain>
    </source>
</reference>
<proteinExistence type="predicted"/>
<dbReference type="EMBL" id="KN835171">
    <property type="protein sequence ID" value="KIK45527.1"/>
    <property type="molecule type" value="Genomic_DNA"/>
</dbReference>
<keyword evidence="2" id="KW-1185">Reference proteome</keyword>
<dbReference type="InParanoid" id="A0A0D0BHI1"/>
<protein>
    <submittedName>
        <fullName evidence="1">Uncharacterized protein</fullName>
    </submittedName>
</protein>
<reference evidence="1 2" key="1">
    <citation type="submission" date="2014-04" db="EMBL/GenBank/DDBJ databases">
        <authorList>
            <consortium name="DOE Joint Genome Institute"/>
            <person name="Kuo A."/>
            <person name="Ruytinx J."/>
            <person name="Rineau F."/>
            <person name="Colpaert J."/>
            <person name="Kohler A."/>
            <person name="Nagy L.G."/>
            <person name="Floudas D."/>
            <person name="Copeland A."/>
            <person name="Barry K.W."/>
            <person name="Cichocki N."/>
            <person name="Veneault-Fourrey C."/>
            <person name="LaButti K."/>
            <person name="Lindquist E.A."/>
            <person name="Lipzen A."/>
            <person name="Lundell T."/>
            <person name="Morin E."/>
            <person name="Murat C."/>
            <person name="Sun H."/>
            <person name="Tunlid A."/>
            <person name="Henrissat B."/>
            <person name="Grigoriev I.V."/>
            <person name="Hibbett D.S."/>
            <person name="Martin F."/>
            <person name="Nordberg H.P."/>
            <person name="Cantor M.N."/>
            <person name="Hua S.X."/>
        </authorList>
    </citation>
    <scope>NUCLEOTIDE SEQUENCE [LARGE SCALE GENOMIC DNA]</scope>
    <source>
        <strain evidence="1 2">UH-Slu-Lm8-n1</strain>
    </source>
</reference>
<evidence type="ECO:0000313" key="1">
    <source>
        <dbReference type="EMBL" id="KIK45527.1"/>
    </source>
</evidence>
<name>A0A0D0BHI1_9AGAM</name>
<dbReference type="HOGENOM" id="CLU_2777620_0_0_1"/>
<dbReference type="AlphaFoldDB" id="A0A0D0BHI1"/>
<sequence>MGIILPRCRNPESPERASMVPYQSSIDLLILNFCTSASLKPFPLACFSNEAGAFLSSNQPLTRVPVSEC</sequence>
<accession>A0A0D0BHI1</accession>